<evidence type="ECO:0000313" key="1">
    <source>
        <dbReference type="EMBL" id="KAH9302956.1"/>
    </source>
</evidence>
<proteinExistence type="predicted"/>
<dbReference type="EMBL" id="JAHRHJ020000009">
    <property type="protein sequence ID" value="KAH9302956.1"/>
    <property type="molecule type" value="Genomic_DNA"/>
</dbReference>
<dbReference type="AlphaFoldDB" id="A0AA38CNG5"/>
<sequence>KIFLISCAEDLEVIKSVLGQDFLNLEGWPRVNSGIASLFVENLLVLHPSKADVVNVMAHWLCPTFCGNLTSEVANLNMVSWSAQDVSRGSSSGAASAFLDLECHFNVLMEFSESLSSYAKDKNSGCIVYNCLISKLWGLRWFLFRLGGMSCIPRRVVPLDTSSTARSTLARWKKGLSACPSW</sequence>
<organism evidence="1 2">
    <name type="scientific">Taxus chinensis</name>
    <name type="common">Chinese yew</name>
    <name type="synonym">Taxus wallichiana var. chinensis</name>
    <dbReference type="NCBI Taxonomy" id="29808"/>
    <lineage>
        <taxon>Eukaryota</taxon>
        <taxon>Viridiplantae</taxon>
        <taxon>Streptophyta</taxon>
        <taxon>Embryophyta</taxon>
        <taxon>Tracheophyta</taxon>
        <taxon>Spermatophyta</taxon>
        <taxon>Pinopsida</taxon>
        <taxon>Pinidae</taxon>
        <taxon>Conifers II</taxon>
        <taxon>Cupressales</taxon>
        <taxon>Taxaceae</taxon>
        <taxon>Taxus</taxon>
    </lineage>
</organism>
<accession>A0AA38CNG5</accession>
<comment type="caution">
    <text evidence="1">The sequence shown here is derived from an EMBL/GenBank/DDBJ whole genome shotgun (WGS) entry which is preliminary data.</text>
</comment>
<evidence type="ECO:0000313" key="2">
    <source>
        <dbReference type="Proteomes" id="UP000824469"/>
    </source>
</evidence>
<keyword evidence="2" id="KW-1185">Reference proteome</keyword>
<name>A0AA38CNG5_TAXCH</name>
<dbReference type="Proteomes" id="UP000824469">
    <property type="component" value="Unassembled WGS sequence"/>
</dbReference>
<gene>
    <name evidence="1" type="ORF">KI387_014539</name>
</gene>
<protein>
    <submittedName>
        <fullName evidence="1">Uncharacterized protein</fullName>
    </submittedName>
</protein>
<reference evidence="1 2" key="1">
    <citation type="journal article" date="2021" name="Nat. Plants">
        <title>The Taxus genome provides insights into paclitaxel biosynthesis.</title>
        <authorList>
            <person name="Xiong X."/>
            <person name="Gou J."/>
            <person name="Liao Q."/>
            <person name="Li Y."/>
            <person name="Zhou Q."/>
            <person name="Bi G."/>
            <person name="Li C."/>
            <person name="Du R."/>
            <person name="Wang X."/>
            <person name="Sun T."/>
            <person name="Guo L."/>
            <person name="Liang H."/>
            <person name="Lu P."/>
            <person name="Wu Y."/>
            <person name="Zhang Z."/>
            <person name="Ro D.K."/>
            <person name="Shang Y."/>
            <person name="Huang S."/>
            <person name="Yan J."/>
        </authorList>
    </citation>
    <scope>NUCLEOTIDE SEQUENCE [LARGE SCALE GENOMIC DNA]</scope>
    <source>
        <strain evidence="1">Ta-2019</strain>
    </source>
</reference>
<feature type="non-terminal residue" evidence="1">
    <location>
        <position position="1"/>
    </location>
</feature>